<organism evidence="5">
    <name type="scientific">Taenia asiatica</name>
    <name type="common">Asian tapeworm</name>
    <dbReference type="NCBI Taxonomy" id="60517"/>
    <lineage>
        <taxon>Eukaryota</taxon>
        <taxon>Metazoa</taxon>
        <taxon>Spiralia</taxon>
        <taxon>Lophotrochozoa</taxon>
        <taxon>Platyhelminthes</taxon>
        <taxon>Cestoda</taxon>
        <taxon>Eucestoda</taxon>
        <taxon>Cyclophyllidea</taxon>
        <taxon>Taeniidae</taxon>
        <taxon>Taenia</taxon>
    </lineage>
</organism>
<dbReference type="WBParaSite" id="TASK_0000455801-mRNA-1">
    <property type="protein sequence ID" value="TASK_0000455801-mRNA-1"/>
    <property type="gene ID" value="TASK_0000455801"/>
</dbReference>
<sequence>MAVNSELNEESLFAHNYLRERHGCPPLQYDEELAKSSQAFANKLAHSPRLKYYYPTDYGENVAYRVRSRDANLTGIEATLRWYREILNFIFGRENQAKCVELYKEAMAEKSGDKESYEDYVKSILDALNSIRVGKKLPPLLLNPKTRRDLSKEQEQNEDDQNSQDNDEQTKILRSKLIDPTRIARLMLRNGQVIREDIMMVGITVIPMPQSSTVVIVFK</sequence>
<dbReference type="InterPro" id="IPR035940">
    <property type="entry name" value="CAP_sf"/>
</dbReference>
<evidence type="ECO:0000259" key="2">
    <source>
        <dbReference type="SMART" id="SM00198"/>
    </source>
</evidence>
<protein>
    <submittedName>
        <fullName evidence="5">SCP domain-containing protein</fullName>
    </submittedName>
</protein>
<dbReference type="AlphaFoldDB" id="A0A158R7Y0"/>
<feature type="domain" description="SCP" evidence="2">
    <location>
        <begin position="6"/>
        <end position="123"/>
    </location>
</feature>
<proteinExistence type="predicted"/>
<accession>A0A158R7Y0</accession>
<feature type="compositionally biased region" description="Basic and acidic residues" evidence="1">
    <location>
        <begin position="146"/>
        <end position="155"/>
    </location>
</feature>
<dbReference type="EMBL" id="UYRS01018357">
    <property type="protein sequence ID" value="VDK33632.1"/>
    <property type="molecule type" value="Genomic_DNA"/>
</dbReference>
<dbReference type="Proteomes" id="UP000282613">
    <property type="component" value="Unassembled WGS sequence"/>
</dbReference>
<dbReference type="Pfam" id="PF00188">
    <property type="entry name" value="CAP"/>
    <property type="match status" value="1"/>
</dbReference>
<dbReference type="PANTHER" id="PTHR10334">
    <property type="entry name" value="CYSTEINE-RICH SECRETORY PROTEIN-RELATED"/>
    <property type="match status" value="1"/>
</dbReference>
<feature type="region of interest" description="Disordered" evidence="1">
    <location>
        <begin position="142"/>
        <end position="172"/>
    </location>
</feature>
<dbReference type="Gene3D" id="3.40.33.10">
    <property type="entry name" value="CAP"/>
    <property type="match status" value="1"/>
</dbReference>
<evidence type="ECO:0000256" key="1">
    <source>
        <dbReference type="SAM" id="MobiDB-lite"/>
    </source>
</evidence>
<keyword evidence="4" id="KW-1185">Reference proteome</keyword>
<gene>
    <name evidence="3" type="ORF">TASK_LOCUS4559</name>
</gene>
<reference evidence="5" key="1">
    <citation type="submission" date="2016-04" db="UniProtKB">
        <authorList>
            <consortium name="WormBaseParasite"/>
        </authorList>
    </citation>
    <scope>IDENTIFICATION</scope>
</reference>
<dbReference type="SUPFAM" id="SSF55797">
    <property type="entry name" value="PR-1-like"/>
    <property type="match status" value="1"/>
</dbReference>
<name>A0A158R7Y0_TAEAS</name>
<evidence type="ECO:0000313" key="4">
    <source>
        <dbReference type="Proteomes" id="UP000282613"/>
    </source>
</evidence>
<feature type="compositionally biased region" description="Acidic residues" evidence="1">
    <location>
        <begin position="156"/>
        <end position="167"/>
    </location>
</feature>
<dbReference type="InterPro" id="IPR001283">
    <property type="entry name" value="CRISP-related"/>
</dbReference>
<dbReference type="OrthoDB" id="337038at2759"/>
<evidence type="ECO:0000313" key="5">
    <source>
        <dbReference type="WBParaSite" id="TASK_0000455801-mRNA-1"/>
    </source>
</evidence>
<evidence type="ECO:0000313" key="3">
    <source>
        <dbReference type="EMBL" id="VDK33632.1"/>
    </source>
</evidence>
<reference evidence="3 4" key="2">
    <citation type="submission" date="2018-11" db="EMBL/GenBank/DDBJ databases">
        <authorList>
            <consortium name="Pathogen Informatics"/>
        </authorList>
    </citation>
    <scope>NUCLEOTIDE SEQUENCE [LARGE SCALE GENOMIC DNA]</scope>
</reference>
<dbReference type="SMART" id="SM00198">
    <property type="entry name" value="SCP"/>
    <property type="match status" value="1"/>
</dbReference>
<dbReference type="InterPro" id="IPR014044">
    <property type="entry name" value="CAP_dom"/>
</dbReference>